<dbReference type="PANTHER" id="PTHR28216:SF1">
    <property type="entry name" value="DASH COMPLEX SUBUNIT DUO1"/>
    <property type="match status" value="1"/>
</dbReference>
<dbReference type="GO" id="GO:0072686">
    <property type="term" value="C:mitotic spindle"/>
    <property type="evidence" value="ECO:0007669"/>
    <property type="project" value="InterPro"/>
</dbReference>
<evidence type="ECO:0000256" key="16">
    <source>
        <dbReference type="ARBA" id="ARBA00023328"/>
    </source>
</evidence>
<keyword evidence="14" id="KW-0539">Nucleus</keyword>
<comment type="similarity">
    <text evidence="4">Belongs to the DASH complex DUO1 family.</text>
</comment>
<evidence type="ECO:0000256" key="6">
    <source>
        <dbReference type="ARBA" id="ARBA00022490"/>
    </source>
</evidence>
<keyword evidence="12" id="KW-0175">Coiled coil</keyword>
<evidence type="ECO:0000256" key="14">
    <source>
        <dbReference type="ARBA" id="ARBA00023242"/>
    </source>
</evidence>
<evidence type="ECO:0000313" key="20">
    <source>
        <dbReference type="EMBL" id="KAH7376341.1"/>
    </source>
</evidence>
<evidence type="ECO:0000256" key="17">
    <source>
        <dbReference type="ARBA" id="ARBA00044152"/>
    </source>
</evidence>
<dbReference type="GO" id="GO:0005874">
    <property type="term" value="C:microtubule"/>
    <property type="evidence" value="ECO:0007669"/>
    <property type="project" value="UniProtKB-KW"/>
</dbReference>
<dbReference type="PANTHER" id="PTHR28216">
    <property type="entry name" value="DASH COMPLEX SUBUNIT DUO1"/>
    <property type="match status" value="1"/>
</dbReference>
<evidence type="ECO:0000256" key="1">
    <source>
        <dbReference type="ARBA" id="ARBA00004123"/>
    </source>
</evidence>
<evidence type="ECO:0000256" key="9">
    <source>
        <dbReference type="ARBA" id="ARBA00022776"/>
    </source>
</evidence>
<dbReference type="GO" id="GO:0042729">
    <property type="term" value="C:DASH complex"/>
    <property type="evidence" value="ECO:0007669"/>
    <property type="project" value="InterPro"/>
</dbReference>
<feature type="compositionally biased region" description="Acidic residues" evidence="19">
    <location>
        <begin position="1"/>
        <end position="10"/>
    </location>
</feature>
<evidence type="ECO:0000313" key="21">
    <source>
        <dbReference type="Proteomes" id="UP000813385"/>
    </source>
</evidence>
<comment type="subcellular location">
    <subcellularLocation>
        <location evidence="3">Chromosome</location>
        <location evidence="3">Centromere</location>
        <location evidence="3">Kinetochore</location>
    </subcellularLocation>
    <subcellularLocation>
        <location evidence="2">Cytoplasm</location>
        <location evidence="2">Cytoskeleton</location>
        <location evidence="2">Spindle</location>
    </subcellularLocation>
    <subcellularLocation>
        <location evidence="1">Nucleus</location>
    </subcellularLocation>
</comment>
<keyword evidence="7" id="KW-0132">Cell division</keyword>
<evidence type="ECO:0000256" key="4">
    <source>
        <dbReference type="ARBA" id="ARBA00005366"/>
    </source>
</evidence>
<accession>A0A8K0TUH6</accession>
<evidence type="ECO:0000256" key="2">
    <source>
        <dbReference type="ARBA" id="ARBA00004186"/>
    </source>
</evidence>
<name>A0A8K0TUH6_9PEZI</name>
<dbReference type="GO" id="GO:0000278">
    <property type="term" value="P:mitotic cell cycle"/>
    <property type="evidence" value="ECO:0007669"/>
    <property type="project" value="InterPro"/>
</dbReference>
<evidence type="ECO:0000256" key="19">
    <source>
        <dbReference type="SAM" id="MobiDB-lite"/>
    </source>
</evidence>
<keyword evidence="6" id="KW-0963">Cytoplasm</keyword>
<evidence type="ECO:0000256" key="10">
    <source>
        <dbReference type="ARBA" id="ARBA00022829"/>
    </source>
</evidence>
<dbReference type="GO" id="GO:0051301">
    <property type="term" value="P:cell division"/>
    <property type="evidence" value="ECO:0007669"/>
    <property type="project" value="UniProtKB-KW"/>
</dbReference>
<evidence type="ECO:0000256" key="13">
    <source>
        <dbReference type="ARBA" id="ARBA00023212"/>
    </source>
</evidence>
<feature type="region of interest" description="Disordered" evidence="19">
    <location>
        <begin position="1"/>
        <end position="47"/>
    </location>
</feature>
<keyword evidence="5" id="KW-0158">Chromosome</keyword>
<evidence type="ECO:0000256" key="12">
    <source>
        <dbReference type="ARBA" id="ARBA00023054"/>
    </source>
</evidence>
<keyword evidence="16" id="KW-0137">Centromere</keyword>
<dbReference type="Proteomes" id="UP000813385">
    <property type="component" value="Unassembled WGS sequence"/>
</dbReference>
<dbReference type="OrthoDB" id="5599235at2759"/>
<keyword evidence="10" id="KW-0159">Chromosome partition</keyword>
<feature type="compositionally biased region" description="Basic and acidic residues" evidence="19">
    <location>
        <begin position="139"/>
        <end position="151"/>
    </location>
</feature>
<dbReference type="EMBL" id="JAGPXD010000001">
    <property type="protein sequence ID" value="KAH7376341.1"/>
    <property type="molecule type" value="Genomic_DNA"/>
</dbReference>
<comment type="caution">
    <text evidence="20">The sequence shown here is derived from an EMBL/GenBank/DDBJ whole genome shotgun (WGS) entry which is preliminary data.</text>
</comment>
<organism evidence="20 21">
    <name type="scientific">Plectosphaerella cucumerina</name>
    <dbReference type="NCBI Taxonomy" id="40658"/>
    <lineage>
        <taxon>Eukaryota</taxon>
        <taxon>Fungi</taxon>
        <taxon>Dikarya</taxon>
        <taxon>Ascomycota</taxon>
        <taxon>Pezizomycotina</taxon>
        <taxon>Sordariomycetes</taxon>
        <taxon>Hypocreomycetidae</taxon>
        <taxon>Glomerellales</taxon>
        <taxon>Plectosphaerellaceae</taxon>
        <taxon>Plectosphaerella</taxon>
    </lineage>
</organism>
<keyword evidence="9" id="KW-0498">Mitosis</keyword>
<protein>
    <recommendedName>
        <fullName evidence="17">DASH complex subunit DUO1</fullName>
    </recommendedName>
    <alternativeName>
        <fullName evidence="18">Outer kinetochore protein DUO1</fullName>
    </alternativeName>
</protein>
<evidence type="ECO:0000256" key="5">
    <source>
        <dbReference type="ARBA" id="ARBA00022454"/>
    </source>
</evidence>
<gene>
    <name evidence="20" type="ORF">B0T11DRAFT_19994</name>
</gene>
<evidence type="ECO:0000256" key="11">
    <source>
        <dbReference type="ARBA" id="ARBA00022838"/>
    </source>
</evidence>
<sequence length="234" mass="25491">MSDPIDDSLTEDIWASPDAERTDRPTTPRTPRTPKTPNPRTPGNHHAEYDREAALRKELESVRNINASIEGVISTLERAKANMGTVSGTVGNASTLLNTWTRILSQTEHNQRLILNPNWRGATQDVMDMEAEALQKQQAAERRAAEEERRREAARRKREEDEDQRQRQAMVGRTPSVRGRGVARGTRGTRGAASSHTRGSSISGPSSGSRIGRGALGSTRGVYRGRGGSGAGAS</sequence>
<reference evidence="20" key="1">
    <citation type="journal article" date="2021" name="Nat. Commun.">
        <title>Genetic determinants of endophytism in the Arabidopsis root mycobiome.</title>
        <authorList>
            <person name="Mesny F."/>
            <person name="Miyauchi S."/>
            <person name="Thiergart T."/>
            <person name="Pickel B."/>
            <person name="Atanasova L."/>
            <person name="Karlsson M."/>
            <person name="Huettel B."/>
            <person name="Barry K.W."/>
            <person name="Haridas S."/>
            <person name="Chen C."/>
            <person name="Bauer D."/>
            <person name="Andreopoulos W."/>
            <person name="Pangilinan J."/>
            <person name="LaButti K."/>
            <person name="Riley R."/>
            <person name="Lipzen A."/>
            <person name="Clum A."/>
            <person name="Drula E."/>
            <person name="Henrissat B."/>
            <person name="Kohler A."/>
            <person name="Grigoriev I.V."/>
            <person name="Martin F.M."/>
            <person name="Hacquard S."/>
        </authorList>
    </citation>
    <scope>NUCLEOTIDE SEQUENCE</scope>
    <source>
        <strain evidence="20">MPI-CAGE-AT-0016</strain>
    </source>
</reference>
<dbReference type="Pfam" id="PF08651">
    <property type="entry name" value="DASH_Duo1"/>
    <property type="match status" value="1"/>
</dbReference>
<keyword evidence="8" id="KW-0493">Microtubule</keyword>
<proteinExistence type="inferred from homology"/>
<feature type="compositionally biased region" description="Low complexity" evidence="19">
    <location>
        <begin position="177"/>
        <end position="222"/>
    </location>
</feature>
<evidence type="ECO:0000256" key="8">
    <source>
        <dbReference type="ARBA" id="ARBA00022701"/>
    </source>
</evidence>
<keyword evidence="21" id="KW-1185">Reference proteome</keyword>
<feature type="region of interest" description="Disordered" evidence="19">
    <location>
        <begin position="133"/>
        <end position="234"/>
    </location>
</feature>
<evidence type="ECO:0000256" key="15">
    <source>
        <dbReference type="ARBA" id="ARBA00023306"/>
    </source>
</evidence>
<keyword evidence="11" id="KW-0995">Kinetochore</keyword>
<dbReference type="AlphaFoldDB" id="A0A8K0TUH6"/>
<evidence type="ECO:0000256" key="18">
    <source>
        <dbReference type="ARBA" id="ARBA00044358"/>
    </source>
</evidence>
<evidence type="ECO:0000256" key="7">
    <source>
        <dbReference type="ARBA" id="ARBA00022618"/>
    </source>
</evidence>
<dbReference type="InterPro" id="IPR013960">
    <property type="entry name" value="DASH_Duo1"/>
</dbReference>
<keyword evidence="13" id="KW-0206">Cytoskeleton</keyword>
<evidence type="ECO:0000256" key="3">
    <source>
        <dbReference type="ARBA" id="ARBA00004629"/>
    </source>
</evidence>
<feature type="compositionally biased region" description="Gly residues" evidence="19">
    <location>
        <begin position="224"/>
        <end position="234"/>
    </location>
</feature>
<keyword evidence="15" id="KW-0131">Cell cycle</keyword>
<dbReference type="GO" id="GO:0007059">
    <property type="term" value="P:chromosome segregation"/>
    <property type="evidence" value="ECO:0007669"/>
    <property type="project" value="UniProtKB-KW"/>
</dbReference>